<dbReference type="InterPro" id="IPR002937">
    <property type="entry name" value="Amino_oxidase"/>
</dbReference>
<dbReference type="Gene3D" id="3.50.50.60">
    <property type="entry name" value="FAD/NAD(P)-binding domain"/>
    <property type="match status" value="1"/>
</dbReference>
<keyword evidence="2" id="KW-0560">Oxidoreductase</keyword>
<dbReference type="SUPFAM" id="SSF51905">
    <property type="entry name" value="FAD/NAD(P)-binding domain"/>
    <property type="match status" value="1"/>
</dbReference>
<dbReference type="EMBL" id="JAYFUL010000007">
    <property type="protein sequence ID" value="MEA5257416.1"/>
    <property type="molecule type" value="Genomic_DNA"/>
</dbReference>
<dbReference type="Proteomes" id="UP001304671">
    <property type="component" value="Unassembled WGS sequence"/>
</dbReference>
<organism evidence="2 3">
    <name type="scientific">Arcicella aquatica</name>
    <dbReference type="NCBI Taxonomy" id="217141"/>
    <lineage>
        <taxon>Bacteria</taxon>
        <taxon>Pseudomonadati</taxon>
        <taxon>Bacteroidota</taxon>
        <taxon>Cytophagia</taxon>
        <taxon>Cytophagales</taxon>
        <taxon>Flectobacillaceae</taxon>
        <taxon>Arcicella</taxon>
    </lineage>
</organism>
<dbReference type="PANTHER" id="PTHR42841">
    <property type="entry name" value="AMINE OXIDASE"/>
    <property type="match status" value="1"/>
</dbReference>
<name>A0ABU5QK24_9BACT</name>
<gene>
    <name evidence="2" type="ORF">VB264_06450</name>
</gene>
<dbReference type="RefSeq" id="WP_323247776.1">
    <property type="nucleotide sequence ID" value="NZ_JAYFUL010000007.1"/>
</dbReference>
<dbReference type="InterPro" id="IPR036188">
    <property type="entry name" value="FAD/NAD-bd_sf"/>
</dbReference>
<comment type="caution">
    <text evidence="2">The sequence shown here is derived from an EMBL/GenBank/DDBJ whole genome shotgun (WGS) entry which is preliminary data.</text>
</comment>
<protein>
    <submittedName>
        <fullName evidence="2">NAD(P)/FAD-dependent oxidoreductase</fullName>
        <ecNumber evidence="2">1.-.-.-</ecNumber>
    </submittedName>
</protein>
<reference evidence="2 3" key="1">
    <citation type="submission" date="2023-12" db="EMBL/GenBank/DDBJ databases">
        <title>Novel species of the genus Arcicella isolated from rivers.</title>
        <authorList>
            <person name="Lu H."/>
        </authorList>
    </citation>
    <scope>NUCLEOTIDE SEQUENCE [LARGE SCALE GENOMIC DNA]</scope>
    <source>
        <strain evidence="2 3">LMG 21963</strain>
    </source>
</reference>
<keyword evidence="3" id="KW-1185">Reference proteome</keyword>
<evidence type="ECO:0000313" key="3">
    <source>
        <dbReference type="Proteomes" id="UP001304671"/>
    </source>
</evidence>
<accession>A0ABU5QK24</accession>
<feature type="domain" description="Amine oxidase" evidence="1">
    <location>
        <begin position="9"/>
        <end position="405"/>
    </location>
</feature>
<evidence type="ECO:0000313" key="2">
    <source>
        <dbReference type="EMBL" id="MEA5257416.1"/>
    </source>
</evidence>
<dbReference type="Pfam" id="PF01593">
    <property type="entry name" value="Amino_oxidase"/>
    <property type="match status" value="1"/>
</dbReference>
<evidence type="ECO:0000259" key="1">
    <source>
        <dbReference type="Pfam" id="PF01593"/>
    </source>
</evidence>
<dbReference type="GO" id="GO:0016491">
    <property type="term" value="F:oxidoreductase activity"/>
    <property type="evidence" value="ECO:0007669"/>
    <property type="project" value="UniProtKB-KW"/>
</dbReference>
<dbReference type="EC" id="1.-.-.-" evidence="2"/>
<sequence length="405" mass="45224">MVIIIGGGIAGLTCARYLQNRGIESLILEASEAVGGRVRTDKQDGFLLDRGFQILLTAYPEALKLLNYEKLNLKTFKSGALIRDNEQNKFTSMLNPLKDPSALFSTLFSSIGTLADKLRILRLIMDIQNIQDDVFENKYQSTLKFLQNYHVSEKMILQFFKPFFGGVFLEDDLTTSANFFKFIFDKFNHGDAAIPANGMHEIPLQIASTLPAHSIRLNTKVVKIEGNNVYLANGEKLYGEKIVVATDGFAAEQLLGKEQDIKFNKTTCTYFAAEQSPLTEKLLVLNPDRNAKIHNLCVPSDIAPNYAPLGKSLISVSTQGLDIQDQQALTTSIQQELVTWFGKEATNWKHIKTYHIPQALATFNEDNSKGYPLQLSDVLYRCGDYTAYPSLNAAMKTGRKVAENI</sequence>
<proteinExistence type="predicted"/>